<name>A0ABW4AVM7_9ACTN</name>
<organism evidence="1 2">
    <name type="scientific">Actinoplanes sichuanensis</name>
    <dbReference type="NCBI Taxonomy" id="512349"/>
    <lineage>
        <taxon>Bacteria</taxon>
        <taxon>Bacillati</taxon>
        <taxon>Actinomycetota</taxon>
        <taxon>Actinomycetes</taxon>
        <taxon>Micromonosporales</taxon>
        <taxon>Micromonosporaceae</taxon>
        <taxon>Actinoplanes</taxon>
    </lineage>
</organism>
<proteinExistence type="predicted"/>
<dbReference type="SUPFAM" id="SSF54637">
    <property type="entry name" value="Thioesterase/thiol ester dehydrase-isomerase"/>
    <property type="match status" value="1"/>
</dbReference>
<evidence type="ECO:0000313" key="1">
    <source>
        <dbReference type="EMBL" id="MFD1374256.1"/>
    </source>
</evidence>
<dbReference type="Gene3D" id="3.10.129.10">
    <property type="entry name" value="Hotdog Thioesterase"/>
    <property type="match status" value="1"/>
</dbReference>
<accession>A0ABW4AVM7</accession>
<gene>
    <name evidence="1" type="ORF">ACFQ5G_53765</name>
</gene>
<dbReference type="RefSeq" id="WP_317794147.1">
    <property type="nucleotide sequence ID" value="NZ_AP028461.1"/>
</dbReference>
<evidence type="ECO:0000313" key="2">
    <source>
        <dbReference type="Proteomes" id="UP001597183"/>
    </source>
</evidence>
<protein>
    <recommendedName>
        <fullName evidence="3">Acyl dehydratase</fullName>
    </recommendedName>
</protein>
<comment type="caution">
    <text evidence="1">The sequence shown here is derived from an EMBL/GenBank/DDBJ whole genome shotgun (WGS) entry which is preliminary data.</text>
</comment>
<dbReference type="InterPro" id="IPR029069">
    <property type="entry name" value="HotDog_dom_sf"/>
</dbReference>
<sequence length="152" mass="16558">MGPAGHPVTRLMVPFDELPGTVGTRLVSPWTSVEVADTVVFETVTRVPVATEAGYDHDVVAGFQLLSMLDHLVSPMITVTGGPSAWNYGLDRVRFIQPVHAGERFRATVRIVEVLPRPTGHLLRADVEVEVDGRPGPAFVAQLLLLWPRDDG</sequence>
<dbReference type="EMBL" id="JBHTMK010000079">
    <property type="protein sequence ID" value="MFD1374256.1"/>
    <property type="molecule type" value="Genomic_DNA"/>
</dbReference>
<dbReference type="Proteomes" id="UP001597183">
    <property type="component" value="Unassembled WGS sequence"/>
</dbReference>
<evidence type="ECO:0008006" key="3">
    <source>
        <dbReference type="Google" id="ProtNLM"/>
    </source>
</evidence>
<keyword evidence="2" id="KW-1185">Reference proteome</keyword>
<reference evidence="2" key="1">
    <citation type="journal article" date="2019" name="Int. J. Syst. Evol. Microbiol.">
        <title>The Global Catalogue of Microorganisms (GCM) 10K type strain sequencing project: providing services to taxonomists for standard genome sequencing and annotation.</title>
        <authorList>
            <consortium name="The Broad Institute Genomics Platform"/>
            <consortium name="The Broad Institute Genome Sequencing Center for Infectious Disease"/>
            <person name="Wu L."/>
            <person name="Ma J."/>
        </authorList>
    </citation>
    <scope>NUCLEOTIDE SEQUENCE [LARGE SCALE GENOMIC DNA]</scope>
    <source>
        <strain evidence="2">CCM 7526</strain>
    </source>
</reference>